<name>A0A502D1V1_9MICO</name>
<dbReference type="PANTHER" id="PTHR43369:SF2">
    <property type="entry name" value="PHOSPHORIBOSYLGLYCINAMIDE FORMYLTRANSFERASE"/>
    <property type="match status" value="1"/>
</dbReference>
<feature type="binding site" evidence="6">
    <location>
        <begin position="115"/>
        <end position="118"/>
    </location>
    <ligand>
        <name>(6R)-10-formyltetrahydrofolate</name>
        <dbReference type="ChEBI" id="CHEBI:195366"/>
    </ligand>
</feature>
<feature type="binding site" evidence="6">
    <location>
        <position position="130"/>
    </location>
    <ligand>
        <name>(6R)-10-formyltetrahydrofolate</name>
        <dbReference type="ChEBI" id="CHEBI:195366"/>
    </ligand>
</feature>
<evidence type="ECO:0000256" key="6">
    <source>
        <dbReference type="HAMAP-Rule" id="MF_01930"/>
    </source>
</evidence>
<comment type="similarity">
    <text evidence="4 6">Belongs to the GART family.</text>
</comment>
<dbReference type="HAMAP" id="MF_01930">
    <property type="entry name" value="PurN"/>
    <property type="match status" value="1"/>
</dbReference>
<dbReference type="Pfam" id="PF00551">
    <property type="entry name" value="Formyl_trans_N"/>
    <property type="match status" value="1"/>
</dbReference>
<feature type="binding site" evidence="6">
    <location>
        <begin position="37"/>
        <end position="39"/>
    </location>
    <ligand>
        <name>N(1)-(5-phospho-beta-D-ribosyl)glycinamide</name>
        <dbReference type="ChEBI" id="CHEBI:143788"/>
    </ligand>
</feature>
<evidence type="ECO:0000256" key="5">
    <source>
        <dbReference type="ARBA" id="ARBA00047664"/>
    </source>
</evidence>
<feature type="domain" description="Formyl transferase N-terminal" evidence="7">
    <location>
        <begin position="29"/>
        <end position="204"/>
    </location>
</feature>
<sequence length="223" mass="22670">MDAAAVGRPRLGIVSRVTAPAGPHEPTGIVVLVSGSGTNLQALIDAAADPAYGVRILAVGGDRAGITGLHRAGAAGIPAFVCRVEDHDSRAEWDAALTGRIGDHAPAFVVSAGFMKLLGPEVLGRWTVLNTHPALLPNFPGAHAVRDALAAGATETGCTVHVVDAGVDTGPVLAQARVAVAPDDTEASLHERIKAVEHPLLVEIVGRAAREGITVSDGKATIP</sequence>
<dbReference type="NCBIfam" id="TIGR00639">
    <property type="entry name" value="PurN"/>
    <property type="match status" value="1"/>
</dbReference>
<dbReference type="FunFam" id="3.40.50.170:FF:000008">
    <property type="entry name" value="Phosphoribosylglycinamide formyltransferase"/>
    <property type="match status" value="1"/>
</dbReference>
<dbReference type="InterPro" id="IPR002376">
    <property type="entry name" value="Formyl_transf_N"/>
</dbReference>
<evidence type="ECO:0000256" key="1">
    <source>
        <dbReference type="ARBA" id="ARBA00005054"/>
    </source>
</evidence>
<keyword evidence="3 6" id="KW-0658">Purine biosynthesis</keyword>
<dbReference type="GO" id="GO:0005829">
    <property type="term" value="C:cytosol"/>
    <property type="evidence" value="ECO:0007669"/>
    <property type="project" value="TreeGrafter"/>
</dbReference>
<protein>
    <recommendedName>
        <fullName evidence="6">Phosphoribosylglycinamide formyltransferase</fullName>
        <ecNumber evidence="6">2.1.2.2</ecNumber>
    </recommendedName>
    <alternativeName>
        <fullName evidence="6">5'-phosphoribosylglycinamide transformylase</fullName>
    </alternativeName>
    <alternativeName>
        <fullName evidence="6">GAR transformylase</fullName>
        <shortName evidence="6">GART</shortName>
    </alternativeName>
</protein>
<evidence type="ECO:0000256" key="4">
    <source>
        <dbReference type="ARBA" id="ARBA00038440"/>
    </source>
</evidence>
<comment type="pathway">
    <text evidence="1 6">Purine metabolism; IMP biosynthesis via de novo pathway; N(2)-formyl-N(1)-(5-phospho-D-ribosyl)glycinamide from N(1)-(5-phospho-D-ribosyl)glycinamide (10-formyl THF route): step 1/1.</text>
</comment>
<dbReference type="GO" id="GO:0006189">
    <property type="term" value="P:'de novo' IMP biosynthetic process"/>
    <property type="evidence" value="ECO:0007669"/>
    <property type="project" value="UniProtKB-UniRule"/>
</dbReference>
<comment type="catalytic activity">
    <reaction evidence="5 6">
        <text>N(1)-(5-phospho-beta-D-ribosyl)glycinamide + (6R)-10-formyltetrahydrofolate = N(2)-formyl-N(1)-(5-phospho-beta-D-ribosyl)glycinamide + (6S)-5,6,7,8-tetrahydrofolate + H(+)</text>
        <dbReference type="Rhea" id="RHEA:15053"/>
        <dbReference type="ChEBI" id="CHEBI:15378"/>
        <dbReference type="ChEBI" id="CHEBI:57453"/>
        <dbReference type="ChEBI" id="CHEBI:143788"/>
        <dbReference type="ChEBI" id="CHEBI:147286"/>
        <dbReference type="ChEBI" id="CHEBI:195366"/>
        <dbReference type="EC" id="2.1.2.2"/>
    </reaction>
</comment>
<dbReference type="EMBL" id="RCZM01000001">
    <property type="protein sequence ID" value="TPG19073.1"/>
    <property type="molecule type" value="Genomic_DNA"/>
</dbReference>
<keyword evidence="9" id="KW-1185">Reference proteome</keyword>
<dbReference type="GO" id="GO:0004644">
    <property type="term" value="F:phosphoribosylglycinamide formyltransferase activity"/>
    <property type="evidence" value="ECO:0007669"/>
    <property type="project" value="UniProtKB-UniRule"/>
</dbReference>
<gene>
    <name evidence="6" type="primary">purN</name>
    <name evidence="8" type="ORF">EAH86_00715</name>
</gene>
<dbReference type="Gene3D" id="3.40.50.170">
    <property type="entry name" value="Formyl transferase, N-terminal domain"/>
    <property type="match status" value="1"/>
</dbReference>
<dbReference type="PROSITE" id="PS00373">
    <property type="entry name" value="GART"/>
    <property type="match status" value="1"/>
</dbReference>
<evidence type="ECO:0000259" key="7">
    <source>
        <dbReference type="Pfam" id="PF00551"/>
    </source>
</evidence>
<dbReference type="SUPFAM" id="SSF53328">
    <property type="entry name" value="Formyltransferase"/>
    <property type="match status" value="1"/>
</dbReference>
<dbReference type="AlphaFoldDB" id="A0A502D1V1"/>
<evidence type="ECO:0000256" key="2">
    <source>
        <dbReference type="ARBA" id="ARBA00022679"/>
    </source>
</evidence>
<comment type="caution">
    <text evidence="8">The sequence shown here is derived from an EMBL/GenBank/DDBJ whole genome shotgun (WGS) entry which is preliminary data.</text>
</comment>
<accession>A0A502D1V1</accession>
<dbReference type="UniPathway" id="UPA00074">
    <property type="reaction ID" value="UER00126"/>
</dbReference>
<evidence type="ECO:0000313" key="8">
    <source>
        <dbReference type="EMBL" id="TPG19073.1"/>
    </source>
</evidence>
<keyword evidence="2 6" id="KW-0808">Transferase</keyword>
<dbReference type="InterPro" id="IPR001555">
    <property type="entry name" value="GART_AS"/>
</dbReference>
<comment type="function">
    <text evidence="6">Catalyzes the transfer of a formyl group from 10-formyltetrahydrofolate to 5-phospho-ribosyl-glycinamide (GAR), producing 5-phospho-ribosyl-N-formylglycinamide (FGAR) and tetrahydrofolate.</text>
</comment>
<dbReference type="PANTHER" id="PTHR43369">
    <property type="entry name" value="PHOSPHORIBOSYLGLYCINAMIDE FORMYLTRANSFERASE"/>
    <property type="match status" value="1"/>
</dbReference>
<dbReference type="OrthoDB" id="9806170at2"/>
<organism evidence="8 9">
    <name type="scientific">Pedococcus bigeumensis</name>
    <dbReference type="NCBI Taxonomy" id="433644"/>
    <lineage>
        <taxon>Bacteria</taxon>
        <taxon>Bacillati</taxon>
        <taxon>Actinomycetota</taxon>
        <taxon>Actinomycetes</taxon>
        <taxon>Micrococcales</taxon>
        <taxon>Intrasporangiaceae</taxon>
        <taxon>Pedococcus</taxon>
    </lineage>
</organism>
<evidence type="ECO:0000313" key="9">
    <source>
        <dbReference type="Proteomes" id="UP000317722"/>
    </source>
</evidence>
<feature type="active site" description="Proton donor" evidence="6">
    <location>
        <position position="132"/>
    </location>
</feature>
<proteinExistence type="inferred from homology"/>
<evidence type="ECO:0000256" key="3">
    <source>
        <dbReference type="ARBA" id="ARBA00022755"/>
    </source>
</evidence>
<feature type="binding site" evidence="6">
    <location>
        <position position="90"/>
    </location>
    <ligand>
        <name>(6R)-10-formyltetrahydrofolate</name>
        <dbReference type="ChEBI" id="CHEBI:195366"/>
    </ligand>
</feature>
<dbReference type="InterPro" id="IPR004607">
    <property type="entry name" value="GART"/>
</dbReference>
<dbReference type="CDD" id="cd08645">
    <property type="entry name" value="FMT_core_GART"/>
    <property type="match status" value="1"/>
</dbReference>
<dbReference type="InterPro" id="IPR036477">
    <property type="entry name" value="Formyl_transf_N_sf"/>
</dbReference>
<feature type="site" description="Raises pKa of active site His" evidence="6">
    <location>
        <position position="168"/>
    </location>
</feature>
<reference evidence="8 9" key="1">
    <citation type="journal article" date="2019" name="Environ. Microbiol.">
        <title>Species interactions and distinct microbial communities in high Arctic permafrost affected cryosols are associated with the CH4 and CO2 gas fluxes.</title>
        <authorList>
            <person name="Altshuler I."/>
            <person name="Hamel J."/>
            <person name="Turney S."/>
            <person name="Magnuson E."/>
            <person name="Levesque R."/>
            <person name="Greer C."/>
            <person name="Whyte L.G."/>
        </authorList>
    </citation>
    <scope>NUCLEOTIDE SEQUENCE [LARGE SCALE GENOMIC DNA]</scope>
    <source>
        <strain evidence="8 9">S9.3A</strain>
    </source>
</reference>
<dbReference type="Proteomes" id="UP000317722">
    <property type="component" value="Unassembled WGS sequence"/>
</dbReference>
<dbReference type="EC" id="2.1.2.2" evidence="6"/>